<keyword evidence="4" id="KW-1185">Reference proteome</keyword>
<comment type="similarity">
    <text evidence="1">Belongs to the methyltransferase superfamily. LaeA methyltransferase family.</text>
</comment>
<dbReference type="Proteomes" id="UP000777438">
    <property type="component" value="Unassembled WGS sequence"/>
</dbReference>
<dbReference type="AlphaFoldDB" id="A0A9P8W1L2"/>
<evidence type="ECO:0000256" key="1">
    <source>
        <dbReference type="ARBA" id="ARBA00038158"/>
    </source>
</evidence>
<dbReference type="GO" id="GO:0032259">
    <property type="term" value="P:methylation"/>
    <property type="evidence" value="ECO:0007669"/>
    <property type="project" value="UniProtKB-KW"/>
</dbReference>
<dbReference type="Pfam" id="PF13489">
    <property type="entry name" value="Methyltransf_23"/>
    <property type="match status" value="1"/>
</dbReference>
<dbReference type="InterPro" id="IPR029063">
    <property type="entry name" value="SAM-dependent_MTases_sf"/>
</dbReference>
<name>A0A9P8W1L2_9HYPO</name>
<keyword evidence="3" id="KW-0808">Transferase</keyword>
<dbReference type="GO" id="GO:0008168">
    <property type="term" value="F:methyltransferase activity"/>
    <property type="evidence" value="ECO:0007669"/>
    <property type="project" value="UniProtKB-KW"/>
</dbReference>
<dbReference type="EMBL" id="JAGPYM010000015">
    <property type="protein sequence ID" value="KAH6886970.1"/>
    <property type="molecule type" value="Genomic_DNA"/>
</dbReference>
<feature type="region of interest" description="Disordered" evidence="2">
    <location>
        <begin position="1"/>
        <end position="65"/>
    </location>
</feature>
<dbReference type="SUPFAM" id="SSF53335">
    <property type="entry name" value="S-adenosyl-L-methionine-dependent methyltransferases"/>
    <property type="match status" value="1"/>
</dbReference>
<dbReference type="OrthoDB" id="2013972at2759"/>
<proteinExistence type="inferred from homology"/>
<dbReference type="Gene3D" id="3.40.50.150">
    <property type="entry name" value="Vaccinia Virus protein VP39"/>
    <property type="match status" value="1"/>
</dbReference>
<dbReference type="PANTHER" id="PTHR43591">
    <property type="entry name" value="METHYLTRANSFERASE"/>
    <property type="match status" value="1"/>
</dbReference>
<protein>
    <submittedName>
        <fullName evidence="3">S-adenosyl-L-methionine-dependent methyltransferase</fullName>
    </submittedName>
</protein>
<evidence type="ECO:0000313" key="4">
    <source>
        <dbReference type="Proteomes" id="UP000777438"/>
    </source>
</evidence>
<evidence type="ECO:0000313" key="3">
    <source>
        <dbReference type="EMBL" id="KAH6886970.1"/>
    </source>
</evidence>
<evidence type="ECO:0000256" key="2">
    <source>
        <dbReference type="SAM" id="MobiDB-lite"/>
    </source>
</evidence>
<comment type="caution">
    <text evidence="3">The sequence shown here is derived from an EMBL/GenBank/DDBJ whole genome shotgun (WGS) entry which is preliminary data.</text>
</comment>
<dbReference type="CDD" id="cd02440">
    <property type="entry name" value="AdoMet_MTases"/>
    <property type="match status" value="1"/>
</dbReference>
<keyword evidence="3" id="KW-0489">Methyltransferase</keyword>
<organism evidence="3 4">
    <name type="scientific">Thelonectria olida</name>
    <dbReference type="NCBI Taxonomy" id="1576542"/>
    <lineage>
        <taxon>Eukaryota</taxon>
        <taxon>Fungi</taxon>
        <taxon>Dikarya</taxon>
        <taxon>Ascomycota</taxon>
        <taxon>Pezizomycotina</taxon>
        <taxon>Sordariomycetes</taxon>
        <taxon>Hypocreomycetidae</taxon>
        <taxon>Hypocreales</taxon>
        <taxon>Nectriaceae</taxon>
        <taxon>Thelonectria</taxon>
    </lineage>
</organism>
<sequence>MSENPAKAPSFEPLAASSAPVTTPARQPELIPAQDPENEQDQDSQGETDTDSAEGDDAASSTASITASILEYRTIQGRTYHSDRHPTEYFTPNDEQQRESVDISHHSLTLLLGGKLFLPPITKDVQKVLDVGTGTGIWAIDFADQHPNAEVIGSDLSPIQPQWVPPNVKFEIDDATLPWSWKDNSFDFIHIRYLFGAIQDWPALFKQAYRCCIPGGWVQSCEADVEIRSDDETTDDVPVLKLWAQLYADGGRKLGTPFYVQREGLQEKGLQEAGFTDIKSVDYKLPVGGWPKDSDLAEVGRYVNLTLENDIEGYTLMLWHNVLQWPKEEYGPFLAGMRRVLRSRKIHGYMMVRYVYGRKPE</sequence>
<feature type="compositionally biased region" description="Acidic residues" evidence="2">
    <location>
        <begin position="36"/>
        <end position="57"/>
    </location>
</feature>
<reference evidence="3 4" key="1">
    <citation type="journal article" date="2021" name="Nat. Commun.">
        <title>Genetic determinants of endophytism in the Arabidopsis root mycobiome.</title>
        <authorList>
            <person name="Mesny F."/>
            <person name="Miyauchi S."/>
            <person name="Thiergart T."/>
            <person name="Pickel B."/>
            <person name="Atanasova L."/>
            <person name="Karlsson M."/>
            <person name="Huettel B."/>
            <person name="Barry K.W."/>
            <person name="Haridas S."/>
            <person name="Chen C."/>
            <person name="Bauer D."/>
            <person name="Andreopoulos W."/>
            <person name="Pangilinan J."/>
            <person name="LaButti K."/>
            <person name="Riley R."/>
            <person name="Lipzen A."/>
            <person name="Clum A."/>
            <person name="Drula E."/>
            <person name="Henrissat B."/>
            <person name="Kohler A."/>
            <person name="Grigoriev I.V."/>
            <person name="Martin F.M."/>
            <person name="Hacquard S."/>
        </authorList>
    </citation>
    <scope>NUCLEOTIDE SEQUENCE [LARGE SCALE GENOMIC DNA]</scope>
    <source>
        <strain evidence="3 4">MPI-CAGE-CH-0241</strain>
    </source>
</reference>
<gene>
    <name evidence="3" type="ORF">B0T10DRAFT_443180</name>
</gene>
<dbReference type="PANTHER" id="PTHR43591:SF10">
    <property type="entry name" value="ABC TRANSMEMBRANE TYPE-1 DOMAIN-CONTAINING PROTEIN-RELATED"/>
    <property type="match status" value="1"/>
</dbReference>
<accession>A0A9P8W1L2</accession>